<gene>
    <name evidence="2" type="ORF">HNR67_003249</name>
</gene>
<evidence type="ECO:0000313" key="3">
    <source>
        <dbReference type="Proteomes" id="UP000533598"/>
    </source>
</evidence>
<comment type="caution">
    <text evidence="2">The sequence shown here is derived from an EMBL/GenBank/DDBJ whole genome shotgun (WGS) entry which is preliminary data.</text>
</comment>
<dbReference type="SUPFAM" id="SSF69304">
    <property type="entry name" value="Tricorn protease N-terminal domain"/>
    <property type="match status" value="1"/>
</dbReference>
<dbReference type="AlphaFoldDB" id="A0A7W7CC15"/>
<feature type="region of interest" description="Disordered" evidence="1">
    <location>
        <begin position="315"/>
        <end position="334"/>
    </location>
</feature>
<keyword evidence="3" id="KW-1185">Reference proteome</keyword>
<dbReference type="InterPro" id="IPR011042">
    <property type="entry name" value="6-blade_b-propeller_TolB-like"/>
</dbReference>
<protein>
    <recommendedName>
        <fullName evidence="4">WD40-like Beta Propeller Repeat</fullName>
    </recommendedName>
</protein>
<dbReference type="RefSeq" id="WP_185003037.1">
    <property type="nucleotide sequence ID" value="NZ_BAAAUI010000002.1"/>
</dbReference>
<dbReference type="Gene3D" id="2.120.10.30">
    <property type="entry name" value="TolB, C-terminal domain"/>
    <property type="match status" value="1"/>
</dbReference>
<dbReference type="Pfam" id="PF07676">
    <property type="entry name" value="PD40"/>
    <property type="match status" value="1"/>
</dbReference>
<evidence type="ECO:0000313" key="2">
    <source>
        <dbReference type="EMBL" id="MBB4677131.1"/>
    </source>
</evidence>
<name>A0A7W7CC15_9PSEU</name>
<reference evidence="2 3" key="1">
    <citation type="submission" date="2020-08" db="EMBL/GenBank/DDBJ databases">
        <title>Sequencing the genomes of 1000 actinobacteria strains.</title>
        <authorList>
            <person name="Klenk H.-P."/>
        </authorList>
    </citation>
    <scope>NUCLEOTIDE SEQUENCE [LARGE SCALE GENOMIC DNA]</scope>
    <source>
        <strain evidence="2 3">DSM 44230</strain>
    </source>
</reference>
<sequence>MSTRLRMLLAALAAVVLGSAAILYTMHARATAPDRQPGVNLAVDPAPLRLGEPGRLVFRNTAPGPHFGVIASVSLADPGGPRRVSQLRCERFSTAAGRGLCVAVEPAPTPRAVVLLLDDQLRELKRIQIIGTISRARLSADGEIAAWTTFVTGDAYNSASFSTRTGIYNHREDRLQTNIEEIPLHLGGQLHMAEDVNFWGVSFTPDNETFYATVSTGGRTHLVRAAYQDWQAETLRENVECPSLSPDGKRIAFKKRIASDGARPWRIHVLDLATMTETAIAEPAGIDDQVAWLDEKTLVYGLPGEEVWTAAADGSGTSRKLVSWASSPSGPGTR</sequence>
<dbReference type="EMBL" id="JACHMH010000001">
    <property type="protein sequence ID" value="MBB4677131.1"/>
    <property type="molecule type" value="Genomic_DNA"/>
</dbReference>
<evidence type="ECO:0000256" key="1">
    <source>
        <dbReference type="SAM" id="MobiDB-lite"/>
    </source>
</evidence>
<dbReference type="InterPro" id="IPR011659">
    <property type="entry name" value="WD40"/>
</dbReference>
<dbReference type="Proteomes" id="UP000533598">
    <property type="component" value="Unassembled WGS sequence"/>
</dbReference>
<organism evidence="2 3">
    <name type="scientific">Crossiella cryophila</name>
    <dbReference type="NCBI Taxonomy" id="43355"/>
    <lineage>
        <taxon>Bacteria</taxon>
        <taxon>Bacillati</taxon>
        <taxon>Actinomycetota</taxon>
        <taxon>Actinomycetes</taxon>
        <taxon>Pseudonocardiales</taxon>
        <taxon>Pseudonocardiaceae</taxon>
        <taxon>Crossiella</taxon>
    </lineage>
</organism>
<evidence type="ECO:0008006" key="4">
    <source>
        <dbReference type="Google" id="ProtNLM"/>
    </source>
</evidence>
<proteinExistence type="predicted"/>
<accession>A0A7W7CC15</accession>